<dbReference type="OrthoDB" id="9799296at2"/>
<dbReference type="Proteomes" id="UP000255334">
    <property type="component" value="Unassembled WGS sequence"/>
</dbReference>
<comment type="caution">
    <text evidence="2">The sequence shown here is derived from an EMBL/GenBank/DDBJ whole genome shotgun (WGS) entry which is preliminary data.</text>
</comment>
<dbReference type="InterPro" id="IPR032710">
    <property type="entry name" value="NTF2-like_dom_sf"/>
</dbReference>
<feature type="domain" description="SnoaL-like" evidence="1">
    <location>
        <begin position="11"/>
        <end position="109"/>
    </location>
</feature>
<dbReference type="GO" id="GO:0016853">
    <property type="term" value="F:isomerase activity"/>
    <property type="evidence" value="ECO:0007669"/>
    <property type="project" value="UniProtKB-KW"/>
</dbReference>
<dbReference type="InterPro" id="IPR037401">
    <property type="entry name" value="SnoaL-like"/>
</dbReference>
<dbReference type="Pfam" id="PF12680">
    <property type="entry name" value="SnoaL_2"/>
    <property type="match status" value="1"/>
</dbReference>
<accession>A0A370XE75</accession>
<name>A0A370XE75_9GAMM</name>
<proteinExistence type="predicted"/>
<reference evidence="2 3" key="1">
    <citation type="submission" date="2018-07" db="EMBL/GenBank/DDBJ databases">
        <title>Dyella monticola sp. nov. and Dyella psychrodurans sp. nov. isolated from monsoon evergreen broad-leaved forest soil of Dinghu Mountain, China.</title>
        <authorList>
            <person name="Gao Z."/>
            <person name="Qiu L."/>
        </authorList>
    </citation>
    <scope>NUCLEOTIDE SEQUENCE [LARGE SCALE GENOMIC DNA]</scope>
    <source>
        <strain evidence="2 3">4MSK11</strain>
    </source>
</reference>
<organism evidence="2 3">
    <name type="scientific">Dyella psychrodurans</name>
    <dbReference type="NCBI Taxonomy" id="1927960"/>
    <lineage>
        <taxon>Bacteria</taxon>
        <taxon>Pseudomonadati</taxon>
        <taxon>Pseudomonadota</taxon>
        <taxon>Gammaproteobacteria</taxon>
        <taxon>Lysobacterales</taxon>
        <taxon>Rhodanobacteraceae</taxon>
        <taxon>Dyella</taxon>
    </lineage>
</organism>
<evidence type="ECO:0000313" key="3">
    <source>
        <dbReference type="Proteomes" id="UP000255334"/>
    </source>
</evidence>
<dbReference type="SUPFAM" id="SSF54427">
    <property type="entry name" value="NTF2-like"/>
    <property type="match status" value="1"/>
</dbReference>
<evidence type="ECO:0000313" key="2">
    <source>
        <dbReference type="EMBL" id="RDS86521.1"/>
    </source>
</evidence>
<dbReference type="Gene3D" id="3.10.450.50">
    <property type="match status" value="1"/>
</dbReference>
<sequence length="123" mass="13793">MCDVDTPEQVVQRQLDAYNAHDLDAWVSTYAPDARQFEHPATLLASGHAEIRARAESRFAEPNLHARLLKRVAMGEMMIDHEYVSRTFPEGLGRIELVCMYEVRAGKIVTASFVFGARTLDAA</sequence>
<protein>
    <submittedName>
        <fullName evidence="2">Steroid delta-isomerase</fullName>
    </submittedName>
</protein>
<dbReference type="EMBL" id="QRBF01000001">
    <property type="protein sequence ID" value="RDS86521.1"/>
    <property type="molecule type" value="Genomic_DNA"/>
</dbReference>
<dbReference type="InterPro" id="IPR008317">
    <property type="entry name" value="UCP030561"/>
</dbReference>
<keyword evidence="2" id="KW-0413">Isomerase</keyword>
<gene>
    <name evidence="2" type="ORF">DWU99_04590</name>
</gene>
<dbReference type="AlphaFoldDB" id="A0A370XE75"/>
<keyword evidence="3" id="KW-1185">Reference proteome</keyword>
<dbReference type="RefSeq" id="WP_115476790.1">
    <property type="nucleotide sequence ID" value="NZ_QRBF01000001.1"/>
</dbReference>
<dbReference type="PIRSF" id="PIRSF030561">
    <property type="entry name" value="UCP030561"/>
    <property type="match status" value="1"/>
</dbReference>
<evidence type="ECO:0000259" key="1">
    <source>
        <dbReference type="Pfam" id="PF12680"/>
    </source>
</evidence>